<comment type="caution">
    <text evidence="2">The sequence shown here is derived from an EMBL/GenBank/DDBJ whole genome shotgun (WGS) entry which is preliminary data.</text>
</comment>
<feature type="domain" description="Copper-binding protein MbnP-like" evidence="1">
    <location>
        <begin position="40"/>
        <end position="238"/>
    </location>
</feature>
<dbReference type="NCBIfam" id="TIGR04052">
    <property type="entry name" value="MbnP_like_WxW"/>
    <property type="match status" value="1"/>
</dbReference>
<dbReference type="Proteomes" id="UP000298112">
    <property type="component" value="Unassembled WGS sequence"/>
</dbReference>
<protein>
    <submittedName>
        <fullName evidence="2">Metallo-mystery pair system four-Cys motif protein</fullName>
    </submittedName>
</protein>
<sequence>MNLLKTIIISVSVIGLVSCTPKSKSEDTQNLAFLALVLPQSVNLEFEALANGQKITSGSNTLADARVVRFSDFRLFISEVKLVRADGSTSEVSLSTDNVWQSNGVSLVDLETSKTAETNTKVSGSVAPGTYTGVQFSVGVPETLNHLDKNVQPAPLNVSSMYWAWTSGYKHSNIEFSYNGTNDYTLMHLGSTNCNGAPNYGNCTKKFRASVQLTGQINPGNQKVSIDVDKLLTGHTFGAMGMCMPGDASATCQPLIRAFGLNDTNGAADGTYTQRIFSLK</sequence>
<reference evidence="3" key="1">
    <citation type="journal article" date="2019" name="PLoS Negl. Trop. Dis.">
        <title>Revisiting the worldwide diversity of Leptospira species in the environment.</title>
        <authorList>
            <person name="Vincent A.T."/>
            <person name="Schiettekatte O."/>
            <person name="Bourhy P."/>
            <person name="Veyrier F.J."/>
            <person name="Picardeau M."/>
        </authorList>
    </citation>
    <scope>NUCLEOTIDE SEQUENCE [LARGE SCALE GENOMIC DNA]</scope>
    <source>
        <strain evidence="3">201601955</strain>
    </source>
</reference>
<dbReference type="RefSeq" id="WP_135660334.1">
    <property type="nucleotide sequence ID" value="NZ_RQHF01000035.1"/>
</dbReference>
<dbReference type="PROSITE" id="PS51257">
    <property type="entry name" value="PROKAR_LIPOPROTEIN"/>
    <property type="match status" value="1"/>
</dbReference>
<name>A0ABY2NKI7_9LEPT</name>
<evidence type="ECO:0000259" key="1">
    <source>
        <dbReference type="Pfam" id="PF20243"/>
    </source>
</evidence>
<dbReference type="Pfam" id="PF20243">
    <property type="entry name" value="MbnP"/>
    <property type="match status" value="1"/>
</dbReference>
<evidence type="ECO:0000313" key="2">
    <source>
        <dbReference type="EMBL" id="TGM46192.1"/>
    </source>
</evidence>
<dbReference type="InterPro" id="IPR046863">
    <property type="entry name" value="MbnP-like_dom"/>
</dbReference>
<organism evidence="2 3">
    <name type="scientific">Leptospira vanthielii</name>
    <dbReference type="NCBI Taxonomy" id="293085"/>
    <lineage>
        <taxon>Bacteria</taxon>
        <taxon>Pseudomonadati</taxon>
        <taxon>Spirochaetota</taxon>
        <taxon>Spirochaetia</taxon>
        <taxon>Leptospirales</taxon>
        <taxon>Leptospiraceae</taxon>
        <taxon>Leptospira</taxon>
    </lineage>
</organism>
<evidence type="ECO:0000313" key="3">
    <source>
        <dbReference type="Proteomes" id="UP000298112"/>
    </source>
</evidence>
<keyword evidence="3" id="KW-1185">Reference proteome</keyword>
<accession>A0ABY2NKI7</accession>
<dbReference type="InterPro" id="IPR023977">
    <property type="entry name" value="MbnP-like"/>
</dbReference>
<proteinExistence type="predicted"/>
<gene>
    <name evidence="2" type="ORF">EHQ95_16220</name>
</gene>
<dbReference type="EMBL" id="RQHF01000035">
    <property type="protein sequence ID" value="TGM46192.1"/>
    <property type="molecule type" value="Genomic_DNA"/>
</dbReference>